<dbReference type="EMBL" id="LZJS01000170">
    <property type="protein sequence ID" value="OBH52315.1"/>
    <property type="molecule type" value="Genomic_DNA"/>
</dbReference>
<evidence type="ECO:0000313" key="8">
    <source>
        <dbReference type="Proteomes" id="UP000093861"/>
    </source>
</evidence>
<keyword evidence="5 6" id="KW-0472">Membrane</keyword>
<dbReference type="PANTHER" id="PTHR30213">
    <property type="entry name" value="INNER MEMBRANE PROTEIN YHJD"/>
    <property type="match status" value="1"/>
</dbReference>
<proteinExistence type="predicted"/>
<evidence type="ECO:0000313" key="7">
    <source>
        <dbReference type="EMBL" id="OBH52315.1"/>
    </source>
</evidence>
<feature type="transmembrane region" description="Helical" evidence="6">
    <location>
        <begin position="256"/>
        <end position="279"/>
    </location>
</feature>
<keyword evidence="3 6" id="KW-0812">Transmembrane</keyword>
<comment type="caution">
    <text evidence="7">The sequence shown here is derived from an EMBL/GenBank/DDBJ whole genome shotgun (WGS) entry which is preliminary data.</text>
</comment>
<dbReference type="PANTHER" id="PTHR30213:SF1">
    <property type="entry name" value="INNER MEMBRANE PROTEIN YHJD"/>
    <property type="match status" value="1"/>
</dbReference>
<feature type="transmembrane region" description="Helical" evidence="6">
    <location>
        <begin position="158"/>
        <end position="185"/>
    </location>
</feature>
<evidence type="ECO:0000256" key="1">
    <source>
        <dbReference type="ARBA" id="ARBA00004651"/>
    </source>
</evidence>
<sequence>MSDTATNPAERIVRRFDRWQQRHTVVGFPIAVIKKFGDDEAGNLVSLLAYNSFLATFPLLLAFSAVLGVTLRSHPGLHQKAVSSALAEFPIIGGQIHDQLGVEHLSGTLPSLVIGIGGALIGGRGFAHALQKTLNTVWAVPKTDRPGFFPRYARTFGLLLLLGLIVAVTGAASTAAGIAASLGFGFLPARIVSLGVGTALGFGFFLILFRVAAAGQVSTRSMIFGAAISALGWQVLLTAAGVIVTHQLRHAQAVAGMFGVVLGLLAWLALQATVIVYAMEVDAVRARHLWPRSIVQPPLTEADKTYYTDALRAEAQRPEQRLRVAYQTKSDSSQQ</sequence>
<feature type="transmembrane region" description="Helical" evidence="6">
    <location>
        <begin position="191"/>
        <end position="211"/>
    </location>
</feature>
<name>A0A1A2RKT8_9MYCO</name>
<dbReference type="GO" id="GO:0005886">
    <property type="term" value="C:plasma membrane"/>
    <property type="evidence" value="ECO:0007669"/>
    <property type="project" value="UniProtKB-SubCell"/>
</dbReference>
<dbReference type="InterPro" id="IPR017039">
    <property type="entry name" value="Virul_fac_BrkB"/>
</dbReference>
<accession>A0A1A2RKT8</accession>
<reference evidence="7 8" key="1">
    <citation type="submission" date="2016-06" db="EMBL/GenBank/DDBJ databases">
        <authorList>
            <person name="Kjaerup R.B."/>
            <person name="Dalgaard T.S."/>
            <person name="Juul-Madsen H.R."/>
        </authorList>
    </citation>
    <scope>NUCLEOTIDE SEQUENCE [LARGE SCALE GENOMIC DNA]</scope>
    <source>
        <strain evidence="7 8">E2464</strain>
    </source>
</reference>
<evidence type="ECO:0000256" key="6">
    <source>
        <dbReference type="SAM" id="Phobius"/>
    </source>
</evidence>
<feature type="transmembrane region" description="Helical" evidence="6">
    <location>
        <begin position="223"/>
        <end position="244"/>
    </location>
</feature>
<comment type="subcellular location">
    <subcellularLocation>
        <location evidence="1">Cell membrane</location>
        <topology evidence="1">Multi-pass membrane protein</topology>
    </subcellularLocation>
</comment>
<feature type="transmembrane region" description="Helical" evidence="6">
    <location>
        <begin position="48"/>
        <end position="71"/>
    </location>
</feature>
<evidence type="ECO:0000256" key="3">
    <source>
        <dbReference type="ARBA" id="ARBA00022692"/>
    </source>
</evidence>
<dbReference type="AlphaFoldDB" id="A0A1A2RKT8"/>
<dbReference type="Proteomes" id="UP000093861">
    <property type="component" value="Unassembled WGS sequence"/>
</dbReference>
<evidence type="ECO:0000256" key="2">
    <source>
        <dbReference type="ARBA" id="ARBA00022475"/>
    </source>
</evidence>
<evidence type="ECO:0000256" key="5">
    <source>
        <dbReference type="ARBA" id="ARBA00023136"/>
    </source>
</evidence>
<organism evidence="7 8">
    <name type="scientific">Mycobacterium colombiense</name>
    <dbReference type="NCBI Taxonomy" id="339268"/>
    <lineage>
        <taxon>Bacteria</taxon>
        <taxon>Bacillati</taxon>
        <taxon>Actinomycetota</taxon>
        <taxon>Actinomycetes</taxon>
        <taxon>Mycobacteriales</taxon>
        <taxon>Mycobacteriaceae</taxon>
        <taxon>Mycobacterium</taxon>
        <taxon>Mycobacterium avium complex (MAC)</taxon>
    </lineage>
</organism>
<gene>
    <name evidence="7" type="ORF">A5685_15440</name>
</gene>
<protein>
    <submittedName>
        <fullName evidence="7">Uncharacterized protein</fullName>
    </submittedName>
</protein>
<keyword evidence="2" id="KW-1003">Cell membrane</keyword>
<dbReference type="Pfam" id="PF03631">
    <property type="entry name" value="Virul_fac_BrkB"/>
    <property type="match status" value="1"/>
</dbReference>
<dbReference type="RefSeq" id="WP_064954636.1">
    <property type="nucleotide sequence ID" value="NZ_LZJS01000170.1"/>
</dbReference>
<evidence type="ECO:0000256" key="4">
    <source>
        <dbReference type="ARBA" id="ARBA00022989"/>
    </source>
</evidence>
<keyword evidence="4 6" id="KW-1133">Transmembrane helix</keyword>